<reference evidence="1 2" key="1">
    <citation type="journal article" date="2007" name="Genome Res.">
        <title>Genome characteristics of facultatively symbiotic Frankia sp. strains reflect host range and host plant biogeography.</title>
        <authorList>
            <person name="Normand P."/>
            <person name="Lapierre P."/>
            <person name="Tisa L.S."/>
            <person name="Gogarten J.P."/>
            <person name="Alloisio N."/>
            <person name="Bagnarol E."/>
            <person name="Bassi C.A."/>
            <person name="Berry A.M."/>
            <person name="Bickhart D.M."/>
            <person name="Choisne N."/>
            <person name="Couloux A."/>
            <person name="Cournoyer B."/>
            <person name="Cruveiller S."/>
            <person name="Daubin V."/>
            <person name="Demange N."/>
            <person name="Francino M.P."/>
            <person name="Goltsman E."/>
            <person name="Huang Y."/>
            <person name="Kopp O.R."/>
            <person name="Labarre L."/>
            <person name="Lapidus A."/>
            <person name="Lavire C."/>
            <person name="Marechal J."/>
            <person name="Martinez M."/>
            <person name="Mastronunzio J.E."/>
            <person name="Mullin B.C."/>
            <person name="Niemann J."/>
            <person name="Pujic P."/>
            <person name="Rawnsley T."/>
            <person name="Rouy Z."/>
            <person name="Schenowitz C."/>
            <person name="Sellstedt A."/>
            <person name="Tavares F."/>
            <person name="Tomkins J.P."/>
            <person name="Vallenet D."/>
            <person name="Valverde C."/>
            <person name="Wall L.G."/>
            <person name="Wang Y."/>
            <person name="Medigue C."/>
            <person name="Benson D.R."/>
        </authorList>
    </citation>
    <scope>NUCLEOTIDE SEQUENCE [LARGE SCALE GENOMIC DNA]</scope>
    <source>
        <strain evidence="2">DSM 45986 / CECT 9034 / ACN14a</strain>
    </source>
</reference>
<dbReference type="KEGG" id="fal:FRAAL1989"/>
<dbReference type="EMBL" id="CT573213">
    <property type="protein sequence ID" value="CAJ60638.1"/>
    <property type="molecule type" value="Genomic_DNA"/>
</dbReference>
<organism evidence="1 2">
    <name type="scientific">Frankia alni (strain DSM 45986 / CECT 9034 / ACN14a)</name>
    <dbReference type="NCBI Taxonomy" id="326424"/>
    <lineage>
        <taxon>Bacteria</taxon>
        <taxon>Bacillati</taxon>
        <taxon>Actinomycetota</taxon>
        <taxon>Actinomycetes</taxon>
        <taxon>Frankiales</taxon>
        <taxon>Frankiaceae</taxon>
        <taxon>Frankia</taxon>
    </lineage>
</organism>
<accession>Q0RP94</accession>
<proteinExistence type="predicted"/>
<evidence type="ECO:0000313" key="1">
    <source>
        <dbReference type="EMBL" id="CAJ60638.1"/>
    </source>
</evidence>
<dbReference type="STRING" id="326424.FRAAL1989"/>
<protein>
    <submittedName>
        <fullName evidence="1">Uncharacterized protein</fullName>
    </submittedName>
</protein>
<keyword evidence="2" id="KW-1185">Reference proteome</keyword>
<evidence type="ECO:0000313" key="2">
    <source>
        <dbReference type="Proteomes" id="UP000000657"/>
    </source>
</evidence>
<dbReference type="AlphaFoldDB" id="Q0RP94"/>
<sequence>MFADALTDVDLQIRPEPAAMGKATGDEECFASPAHGTALRLVDQRVPLCRNHHRCWIYLRRGIAPAACPPSSIAAGARPGTVELALVLGRAAVHPDRDRPRRRVYRRTPEQPWPGTRRGGTRHVATRRRHYRGPGMPGSAFPAFTVKAPGYPTGRIMMRKRDVRRRFSRAHRRLDFTGDLRRRRPRQRHAPWAA</sequence>
<dbReference type="HOGENOM" id="CLU_1400688_0_0_11"/>
<name>Q0RP94_FRAAA</name>
<gene>
    <name evidence="1" type="ordered locus">FRAAL1989</name>
</gene>
<dbReference type="Proteomes" id="UP000000657">
    <property type="component" value="Chromosome"/>
</dbReference>